<sequence length="111" mass="12768">MCRTIPLRKTNKNQARLLLFPFLNQLVLALVTSENLRASVNRSFAWTRSDDSCPKMAGYEFRLATAKEARNELPFYLKNKPLPFSLPDQQIQSDQTIFLVYVLVSDMIVLS</sequence>
<organism evidence="2 3">
    <name type="scientific">Capsicum annuum</name>
    <name type="common">Capsicum pepper</name>
    <dbReference type="NCBI Taxonomy" id="4072"/>
    <lineage>
        <taxon>Eukaryota</taxon>
        <taxon>Viridiplantae</taxon>
        <taxon>Streptophyta</taxon>
        <taxon>Embryophyta</taxon>
        <taxon>Tracheophyta</taxon>
        <taxon>Spermatophyta</taxon>
        <taxon>Magnoliopsida</taxon>
        <taxon>eudicotyledons</taxon>
        <taxon>Gunneridae</taxon>
        <taxon>Pentapetalae</taxon>
        <taxon>asterids</taxon>
        <taxon>lamiids</taxon>
        <taxon>Solanales</taxon>
        <taxon>Solanaceae</taxon>
        <taxon>Solanoideae</taxon>
        <taxon>Capsiceae</taxon>
        <taxon>Capsicum</taxon>
    </lineage>
</organism>
<reference evidence="2 3" key="1">
    <citation type="journal article" date="2014" name="Nat. Genet.">
        <title>Genome sequence of the hot pepper provides insights into the evolution of pungency in Capsicum species.</title>
        <authorList>
            <person name="Kim S."/>
            <person name="Park M."/>
            <person name="Yeom S.I."/>
            <person name="Kim Y.M."/>
            <person name="Lee J.M."/>
            <person name="Lee H.A."/>
            <person name="Seo E."/>
            <person name="Choi J."/>
            <person name="Cheong K."/>
            <person name="Kim K.T."/>
            <person name="Jung K."/>
            <person name="Lee G.W."/>
            <person name="Oh S.K."/>
            <person name="Bae C."/>
            <person name="Kim S.B."/>
            <person name="Lee H.Y."/>
            <person name="Kim S.Y."/>
            <person name="Kim M.S."/>
            <person name="Kang B.C."/>
            <person name="Jo Y.D."/>
            <person name="Yang H.B."/>
            <person name="Jeong H.J."/>
            <person name="Kang W.H."/>
            <person name="Kwon J.K."/>
            <person name="Shin C."/>
            <person name="Lim J.Y."/>
            <person name="Park J.H."/>
            <person name="Huh J.H."/>
            <person name="Kim J.S."/>
            <person name="Kim B.D."/>
            <person name="Cohen O."/>
            <person name="Paran I."/>
            <person name="Suh M.C."/>
            <person name="Lee S.B."/>
            <person name="Kim Y.K."/>
            <person name="Shin Y."/>
            <person name="Noh S.J."/>
            <person name="Park J."/>
            <person name="Seo Y.S."/>
            <person name="Kwon S.Y."/>
            <person name="Kim H.A."/>
            <person name="Park J.M."/>
            <person name="Kim H.J."/>
            <person name="Choi S.B."/>
            <person name="Bosland P.W."/>
            <person name="Reeves G."/>
            <person name="Jo S.H."/>
            <person name="Lee B.W."/>
            <person name="Cho H.T."/>
            <person name="Choi H.S."/>
            <person name="Lee M.S."/>
            <person name="Yu Y."/>
            <person name="Do Choi Y."/>
            <person name="Park B.S."/>
            <person name="van Deynze A."/>
            <person name="Ashrafi H."/>
            <person name="Hill T."/>
            <person name="Kim W.T."/>
            <person name="Pai H.S."/>
            <person name="Ahn H.K."/>
            <person name="Yeam I."/>
            <person name="Giovannoni J.J."/>
            <person name="Rose J.K."/>
            <person name="Sorensen I."/>
            <person name="Lee S.J."/>
            <person name="Kim R.W."/>
            <person name="Choi I.Y."/>
            <person name="Choi B.S."/>
            <person name="Lim J.S."/>
            <person name="Lee Y.H."/>
            <person name="Choi D."/>
        </authorList>
    </citation>
    <scope>NUCLEOTIDE SEQUENCE [LARGE SCALE GENOMIC DNA]</scope>
    <source>
        <strain evidence="3">cv. CM334</strain>
    </source>
</reference>
<comment type="caution">
    <text evidence="2">The sequence shown here is derived from an EMBL/GenBank/DDBJ whole genome shotgun (WGS) entry which is preliminary data.</text>
</comment>
<accession>A0A2G2YE89</accession>
<dbReference type="Gramene" id="PHT67881">
    <property type="protein sequence ID" value="PHT67881"/>
    <property type="gene ID" value="T459_27368"/>
</dbReference>
<evidence type="ECO:0000313" key="3">
    <source>
        <dbReference type="Proteomes" id="UP000222542"/>
    </source>
</evidence>
<dbReference type="AlphaFoldDB" id="A0A2G2YE89"/>
<reference evidence="2 3" key="2">
    <citation type="journal article" date="2017" name="Genome Biol.">
        <title>New reference genome sequences of hot pepper reveal the massive evolution of plant disease-resistance genes by retroduplication.</title>
        <authorList>
            <person name="Kim S."/>
            <person name="Park J."/>
            <person name="Yeom S.I."/>
            <person name="Kim Y.M."/>
            <person name="Seo E."/>
            <person name="Kim K.T."/>
            <person name="Kim M.S."/>
            <person name="Lee J.M."/>
            <person name="Cheong K."/>
            <person name="Shin H.S."/>
            <person name="Kim S.B."/>
            <person name="Han K."/>
            <person name="Lee J."/>
            <person name="Park M."/>
            <person name="Lee H.A."/>
            <person name="Lee H.Y."/>
            <person name="Lee Y."/>
            <person name="Oh S."/>
            <person name="Lee J.H."/>
            <person name="Choi E."/>
            <person name="Choi E."/>
            <person name="Lee S.E."/>
            <person name="Jeon J."/>
            <person name="Kim H."/>
            <person name="Choi G."/>
            <person name="Song H."/>
            <person name="Lee J."/>
            <person name="Lee S.C."/>
            <person name="Kwon J.K."/>
            <person name="Lee H.Y."/>
            <person name="Koo N."/>
            <person name="Hong Y."/>
            <person name="Kim R.W."/>
            <person name="Kang W.H."/>
            <person name="Huh J.H."/>
            <person name="Kang B.C."/>
            <person name="Yang T.J."/>
            <person name="Lee Y.H."/>
            <person name="Bennetzen J.L."/>
            <person name="Choi D."/>
        </authorList>
    </citation>
    <scope>NUCLEOTIDE SEQUENCE [LARGE SCALE GENOMIC DNA]</scope>
    <source>
        <strain evidence="3">cv. CM334</strain>
    </source>
</reference>
<dbReference type="Proteomes" id="UP000222542">
    <property type="component" value="Unassembled WGS sequence"/>
</dbReference>
<evidence type="ECO:0000256" key="1">
    <source>
        <dbReference type="SAM" id="SignalP"/>
    </source>
</evidence>
<keyword evidence="3" id="KW-1185">Reference proteome</keyword>
<dbReference type="EMBL" id="AYRZ02000011">
    <property type="protein sequence ID" value="PHT67881.1"/>
    <property type="molecule type" value="Genomic_DNA"/>
</dbReference>
<protein>
    <submittedName>
        <fullName evidence="2">Uncharacterized protein</fullName>
    </submittedName>
</protein>
<name>A0A2G2YE89_CAPAN</name>
<feature type="signal peptide" evidence="1">
    <location>
        <begin position="1"/>
        <end position="29"/>
    </location>
</feature>
<feature type="chain" id="PRO_5013619439" evidence="1">
    <location>
        <begin position="30"/>
        <end position="111"/>
    </location>
</feature>
<keyword evidence="1" id="KW-0732">Signal</keyword>
<gene>
    <name evidence="2" type="ORF">T459_27368</name>
</gene>
<evidence type="ECO:0000313" key="2">
    <source>
        <dbReference type="EMBL" id="PHT67881.1"/>
    </source>
</evidence>
<proteinExistence type="predicted"/>